<sequence>MDAPASRRAVRHRRTRETDVEVALDLDRPRPARIETDLPILTHFLSALALHGRLGLELTARGDVEVDPHHLVEDTGITLGTALAEALGDRLGIARFAHRVVPMDEALVLVAVDISGRGRAFYSGYPEVPVAGVAAEVWPEFFHGLAGAAGLTLHARPLAAGNAHHTLEATFKALGLALQDATRLLPDGDPDVRSTKGVL</sequence>
<dbReference type="HAMAP" id="MF_00076">
    <property type="entry name" value="HisB"/>
    <property type="match status" value="1"/>
</dbReference>
<comment type="catalytic activity">
    <reaction evidence="5">
        <text>D-erythro-1-(imidazol-4-yl)glycerol 3-phosphate = 3-(imidazol-4-yl)-2-oxopropyl phosphate + H2O</text>
        <dbReference type="Rhea" id="RHEA:11040"/>
        <dbReference type="ChEBI" id="CHEBI:15377"/>
        <dbReference type="ChEBI" id="CHEBI:57766"/>
        <dbReference type="ChEBI" id="CHEBI:58278"/>
        <dbReference type="EC" id="4.2.1.19"/>
    </reaction>
</comment>
<dbReference type="FunFam" id="3.30.230.40:FF:000003">
    <property type="entry name" value="Imidazoleglycerol-phosphate dehydratase HisB"/>
    <property type="match status" value="1"/>
</dbReference>
<dbReference type="InterPro" id="IPR000807">
    <property type="entry name" value="ImidazoleglycerolP_deHydtase"/>
</dbReference>
<dbReference type="PROSITE" id="PS00954">
    <property type="entry name" value="IGP_DEHYDRATASE_1"/>
    <property type="match status" value="1"/>
</dbReference>
<dbReference type="PANTHER" id="PTHR23133:SF2">
    <property type="entry name" value="IMIDAZOLEGLYCEROL-PHOSPHATE DEHYDRATASE"/>
    <property type="match status" value="1"/>
</dbReference>
<dbReference type="SUPFAM" id="SSF54211">
    <property type="entry name" value="Ribosomal protein S5 domain 2-like"/>
    <property type="match status" value="2"/>
</dbReference>
<evidence type="ECO:0000256" key="4">
    <source>
        <dbReference type="ARBA" id="ARBA00023239"/>
    </source>
</evidence>
<dbReference type="EMBL" id="LR778114">
    <property type="protein sequence ID" value="CAB1128234.1"/>
    <property type="molecule type" value="Genomic_DNA"/>
</dbReference>
<dbReference type="InterPro" id="IPR038494">
    <property type="entry name" value="IGPD_sf"/>
</dbReference>
<dbReference type="AlphaFoldDB" id="A0A6F8ZEW7"/>
<gene>
    <name evidence="5 6" type="primary">hisB</name>
    <name evidence="6" type="ORF">R50_0728</name>
</gene>
<keyword evidence="4 5" id="KW-0456">Lyase</keyword>
<dbReference type="InterPro" id="IPR020568">
    <property type="entry name" value="Ribosomal_Su5_D2-typ_SF"/>
</dbReference>
<evidence type="ECO:0000256" key="1">
    <source>
        <dbReference type="ARBA" id="ARBA00005047"/>
    </source>
</evidence>
<comment type="similarity">
    <text evidence="5">Belongs to the imidazoleglycerol-phosphate dehydratase family.</text>
</comment>
<dbReference type="GO" id="GO:0005737">
    <property type="term" value="C:cytoplasm"/>
    <property type="evidence" value="ECO:0007669"/>
    <property type="project" value="UniProtKB-SubCell"/>
</dbReference>
<dbReference type="Pfam" id="PF00475">
    <property type="entry name" value="IGPD"/>
    <property type="match status" value="1"/>
</dbReference>
<keyword evidence="5" id="KW-0963">Cytoplasm</keyword>
<keyword evidence="2 5" id="KW-0028">Amino-acid biosynthesis</keyword>
<evidence type="ECO:0000256" key="3">
    <source>
        <dbReference type="ARBA" id="ARBA00023102"/>
    </source>
</evidence>
<dbReference type="InterPro" id="IPR020565">
    <property type="entry name" value="ImidazoleglycerP_deHydtase_CS"/>
</dbReference>
<evidence type="ECO:0000313" key="7">
    <source>
        <dbReference type="Proteomes" id="UP000503399"/>
    </source>
</evidence>
<dbReference type="EC" id="4.2.1.19" evidence="5"/>
<dbReference type="UniPathway" id="UPA00031">
    <property type="reaction ID" value="UER00011"/>
</dbReference>
<dbReference type="Gene3D" id="3.30.230.40">
    <property type="entry name" value="Imidazole glycerol phosphate dehydratase, domain 1"/>
    <property type="match status" value="2"/>
</dbReference>
<evidence type="ECO:0000256" key="2">
    <source>
        <dbReference type="ARBA" id="ARBA00022605"/>
    </source>
</evidence>
<keyword evidence="3 5" id="KW-0368">Histidine biosynthesis</keyword>
<dbReference type="KEGG" id="hfv:R50_0728"/>
<name>A0A6F8ZEW7_9FIRM</name>
<dbReference type="GO" id="GO:0000105">
    <property type="term" value="P:L-histidine biosynthetic process"/>
    <property type="evidence" value="ECO:0007669"/>
    <property type="project" value="UniProtKB-UniRule"/>
</dbReference>
<dbReference type="CDD" id="cd07914">
    <property type="entry name" value="IGPD"/>
    <property type="match status" value="1"/>
</dbReference>
<evidence type="ECO:0000313" key="6">
    <source>
        <dbReference type="EMBL" id="CAB1128234.1"/>
    </source>
</evidence>
<organism evidence="6 7">
    <name type="scientific">Candidatus Hydrogenisulfobacillus filiaventi</name>
    <dbReference type="NCBI Taxonomy" id="2707344"/>
    <lineage>
        <taxon>Bacteria</taxon>
        <taxon>Bacillati</taxon>
        <taxon>Bacillota</taxon>
        <taxon>Clostridia</taxon>
        <taxon>Eubacteriales</taxon>
        <taxon>Clostridiales Family XVII. Incertae Sedis</taxon>
        <taxon>Candidatus Hydrogenisulfobacillus</taxon>
    </lineage>
</organism>
<reference evidence="6 7" key="1">
    <citation type="submission" date="2020-02" db="EMBL/GenBank/DDBJ databases">
        <authorList>
            <person name="Hogendoorn C."/>
        </authorList>
    </citation>
    <scope>NUCLEOTIDE SEQUENCE [LARGE SCALE GENOMIC DNA]</scope>
    <source>
        <strain evidence="6">R501</strain>
    </source>
</reference>
<dbReference type="GO" id="GO:0004424">
    <property type="term" value="F:imidazoleglycerol-phosphate dehydratase activity"/>
    <property type="evidence" value="ECO:0007669"/>
    <property type="project" value="UniProtKB-UniRule"/>
</dbReference>
<dbReference type="Proteomes" id="UP000503399">
    <property type="component" value="Chromosome"/>
</dbReference>
<comment type="subcellular location">
    <subcellularLocation>
        <location evidence="5">Cytoplasm</location>
    </subcellularLocation>
</comment>
<accession>A0A6F8ZEW7</accession>
<proteinExistence type="inferred from homology"/>
<protein>
    <recommendedName>
        <fullName evidence="5">Imidazoleglycerol-phosphate dehydratase</fullName>
        <shortName evidence="5">IGPD</shortName>
        <ecNumber evidence="5">4.2.1.19</ecNumber>
    </recommendedName>
</protein>
<dbReference type="PANTHER" id="PTHR23133">
    <property type="entry name" value="IMIDAZOLEGLYCEROL-PHOSPHATE DEHYDRATASE HIS7"/>
    <property type="match status" value="1"/>
</dbReference>
<comment type="pathway">
    <text evidence="1 5">Amino-acid biosynthesis; L-histidine biosynthesis; L-histidine from 5-phospho-alpha-D-ribose 1-diphosphate: step 6/9.</text>
</comment>
<keyword evidence="7" id="KW-1185">Reference proteome</keyword>
<evidence type="ECO:0000256" key="5">
    <source>
        <dbReference type="HAMAP-Rule" id="MF_00076"/>
    </source>
</evidence>